<name>A0A2K5HX87_COLAP</name>
<reference evidence="1" key="1">
    <citation type="submission" date="2025-08" db="UniProtKB">
        <authorList>
            <consortium name="Ensembl"/>
        </authorList>
    </citation>
    <scope>IDENTIFICATION</scope>
</reference>
<protein>
    <submittedName>
        <fullName evidence="1">Uncharacterized protein</fullName>
    </submittedName>
</protein>
<dbReference type="OMA" id="SWYPHMS"/>
<organism evidence="1 2">
    <name type="scientific">Colobus angolensis palliatus</name>
    <name type="common">Peters' Angolan colobus</name>
    <dbReference type="NCBI Taxonomy" id="336983"/>
    <lineage>
        <taxon>Eukaryota</taxon>
        <taxon>Metazoa</taxon>
        <taxon>Chordata</taxon>
        <taxon>Craniata</taxon>
        <taxon>Vertebrata</taxon>
        <taxon>Euteleostomi</taxon>
        <taxon>Mammalia</taxon>
        <taxon>Eutheria</taxon>
        <taxon>Euarchontoglires</taxon>
        <taxon>Primates</taxon>
        <taxon>Haplorrhini</taxon>
        <taxon>Catarrhini</taxon>
        <taxon>Cercopithecidae</taxon>
        <taxon>Colobinae</taxon>
        <taxon>Colobus</taxon>
    </lineage>
</organism>
<evidence type="ECO:0000313" key="1">
    <source>
        <dbReference type="Ensembl" id="ENSCANP00000008911.1"/>
    </source>
</evidence>
<keyword evidence="2" id="KW-1185">Reference proteome</keyword>
<sequence length="82" mass="9885">MEKFSIFFKHMYIYIHLCLIEKSLSWYPHMSLYKLVGKLYTGTCILQDNQAQKQNIWWIESAVEDFLKNKAGEEPHRDACRR</sequence>
<proteinExistence type="predicted"/>
<accession>A0A2K5HX87</accession>
<dbReference type="AlphaFoldDB" id="A0A2K5HX87"/>
<reference evidence="1" key="2">
    <citation type="submission" date="2025-09" db="UniProtKB">
        <authorList>
            <consortium name="Ensembl"/>
        </authorList>
    </citation>
    <scope>IDENTIFICATION</scope>
</reference>
<evidence type="ECO:0000313" key="2">
    <source>
        <dbReference type="Proteomes" id="UP000233080"/>
    </source>
</evidence>
<dbReference type="Ensembl" id="ENSCANT00000031777.1">
    <property type="protein sequence ID" value="ENSCANP00000008911.1"/>
    <property type="gene ID" value="ENSCANG00000027869.1"/>
</dbReference>
<dbReference type="Proteomes" id="UP000233080">
    <property type="component" value="Unassembled WGS sequence"/>
</dbReference>